<organism evidence="5 6">
    <name type="scientific">Phaeodactylum tricornutum (strain CCAP 1055/1)</name>
    <dbReference type="NCBI Taxonomy" id="556484"/>
    <lineage>
        <taxon>Eukaryota</taxon>
        <taxon>Sar</taxon>
        <taxon>Stramenopiles</taxon>
        <taxon>Ochrophyta</taxon>
        <taxon>Bacillariophyta</taxon>
        <taxon>Bacillariophyceae</taxon>
        <taxon>Bacillariophycidae</taxon>
        <taxon>Naviculales</taxon>
        <taxon>Phaeodactylaceae</taxon>
        <taxon>Phaeodactylum</taxon>
    </lineage>
</organism>
<keyword evidence="3" id="KW-0732">Signal</keyword>
<dbReference type="KEGG" id="pti:PHATRDRAFT_47797"/>
<dbReference type="GO" id="GO:0004175">
    <property type="term" value="F:endopeptidase activity"/>
    <property type="evidence" value="ECO:0007669"/>
    <property type="project" value="UniProtKB-ARBA"/>
</dbReference>
<dbReference type="InterPro" id="IPR011992">
    <property type="entry name" value="EF-hand-dom_pair"/>
</dbReference>
<keyword evidence="6" id="KW-1185">Reference proteome</keyword>
<reference evidence="6" key="2">
    <citation type="submission" date="2008-08" db="EMBL/GenBank/DDBJ databases">
        <authorList>
            <consortium name="Diatom Consortium"/>
            <person name="Grigoriev I."/>
            <person name="Grimwood J."/>
            <person name="Kuo A."/>
            <person name="Otillar R.P."/>
            <person name="Salamov A."/>
            <person name="Detter J.C."/>
            <person name="Lindquist E."/>
            <person name="Shapiro H."/>
            <person name="Lucas S."/>
            <person name="Glavina del Rio T."/>
            <person name="Pitluck S."/>
            <person name="Rokhsar D."/>
            <person name="Bowler C."/>
        </authorList>
    </citation>
    <scope>GENOME REANNOTATION</scope>
    <source>
        <strain evidence="6">CCAP 1055/1</strain>
    </source>
</reference>
<dbReference type="Gene3D" id="1.10.238.10">
    <property type="entry name" value="EF-hand"/>
    <property type="match status" value="1"/>
</dbReference>
<dbReference type="GeneID" id="7203040"/>
<dbReference type="Proteomes" id="UP000000759">
    <property type="component" value="Chromosome 15"/>
</dbReference>
<dbReference type="EMBL" id="CM000617">
    <property type="protein sequence ID" value="EEC46216.1"/>
    <property type="molecule type" value="Genomic_DNA"/>
</dbReference>
<keyword evidence="1" id="KW-0106">Calcium</keyword>
<evidence type="ECO:0000313" key="6">
    <source>
        <dbReference type="Proteomes" id="UP000000759"/>
    </source>
</evidence>
<sequence>MNLVKSTSTLLALFLVGTVVAFTPTRHPFQAAVGRIAIPGATRIRPDGLPLRYRALDDQDDDSAMLQVQTRTPPGYDPRKAVGESEFPTAPGGDDAPGRRRLPRTAMNTRLILALLLNQGLVLAVASTLAGAALFATSGGLAAFGNLNELLRWTGTGPDVWDLTITGERLLWGIGGALPLLVLNAVWESSDDRRLANINFSTIAMVMTLFGRRTALPDEFRPASWKGQTLPTTTGGQVALQSLVLSLVTGICEETIFRRELPAVLRSFGADPVSAMIGQAALFGLGHVQPTAKAADNTVVASLQTVNGLGFGLIYALSGGDLVPCMIAHACYDFVVFFQTWTRANDQLEYAERWYKEPLPAGTEQKVRRILQAAQKDPSVLLPRIKRLFYVFDFDQNQSLSLSEVRKGVAYLAMERAGTPPPQPEVDQAFWEVVAQHESDARDDRLDLVDFLRVYSKLADGNRQRLASAQS</sequence>
<dbReference type="GO" id="GO:0005509">
    <property type="term" value="F:calcium ion binding"/>
    <property type="evidence" value="ECO:0007669"/>
    <property type="project" value="InterPro"/>
</dbReference>
<evidence type="ECO:0000256" key="2">
    <source>
        <dbReference type="SAM" id="MobiDB-lite"/>
    </source>
</evidence>
<dbReference type="RefSeq" id="XP_002182315.1">
    <property type="nucleotide sequence ID" value="XM_002182279.1"/>
</dbReference>
<dbReference type="InParanoid" id="B7G4X9"/>
<feature type="signal peptide" evidence="3">
    <location>
        <begin position="1"/>
        <end position="21"/>
    </location>
</feature>
<evidence type="ECO:0000313" key="5">
    <source>
        <dbReference type="EMBL" id="EEC46216.1"/>
    </source>
</evidence>
<proteinExistence type="predicted"/>
<dbReference type="Pfam" id="PF02517">
    <property type="entry name" value="Rce1-like"/>
    <property type="match status" value="1"/>
</dbReference>
<name>B7G4X9_PHATC</name>
<dbReference type="InterPro" id="IPR018247">
    <property type="entry name" value="EF_Hand_1_Ca_BS"/>
</dbReference>
<protein>
    <recommendedName>
        <fullName evidence="4">EF-hand domain-containing protein</fullName>
    </recommendedName>
</protein>
<dbReference type="AlphaFoldDB" id="B7G4X9"/>
<dbReference type="GO" id="GO:0080120">
    <property type="term" value="P:CAAX-box protein maturation"/>
    <property type="evidence" value="ECO:0007669"/>
    <property type="project" value="UniProtKB-ARBA"/>
</dbReference>
<dbReference type="InterPro" id="IPR002048">
    <property type="entry name" value="EF_hand_dom"/>
</dbReference>
<evidence type="ECO:0000256" key="3">
    <source>
        <dbReference type="SAM" id="SignalP"/>
    </source>
</evidence>
<dbReference type="PROSITE" id="PS50222">
    <property type="entry name" value="EF_HAND_2"/>
    <property type="match status" value="1"/>
</dbReference>
<dbReference type="SUPFAM" id="SSF47473">
    <property type="entry name" value="EF-hand"/>
    <property type="match status" value="1"/>
</dbReference>
<dbReference type="PaxDb" id="2850-Phatr47797"/>
<dbReference type="eggNOG" id="ENOG502S7PH">
    <property type="taxonomic scope" value="Eukaryota"/>
</dbReference>
<feature type="domain" description="EF-hand" evidence="4">
    <location>
        <begin position="380"/>
        <end position="415"/>
    </location>
</feature>
<evidence type="ECO:0000256" key="1">
    <source>
        <dbReference type="ARBA" id="ARBA00022837"/>
    </source>
</evidence>
<dbReference type="OrthoDB" id="42816at2759"/>
<evidence type="ECO:0000259" key="4">
    <source>
        <dbReference type="PROSITE" id="PS50222"/>
    </source>
</evidence>
<dbReference type="InterPro" id="IPR003675">
    <property type="entry name" value="Rce1/LyrA-like_dom"/>
</dbReference>
<feature type="chain" id="PRO_5002855418" description="EF-hand domain-containing protein" evidence="3">
    <location>
        <begin position="22"/>
        <end position="471"/>
    </location>
</feature>
<feature type="region of interest" description="Disordered" evidence="2">
    <location>
        <begin position="70"/>
        <end position="101"/>
    </location>
</feature>
<dbReference type="PROSITE" id="PS00018">
    <property type="entry name" value="EF_HAND_1"/>
    <property type="match status" value="1"/>
</dbReference>
<reference evidence="5 6" key="1">
    <citation type="journal article" date="2008" name="Nature">
        <title>The Phaeodactylum genome reveals the evolutionary history of diatom genomes.</title>
        <authorList>
            <person name="Bowler C."/>
            <person name="Allen A.E."/>
            <person name="Badger J.H."/>
            <person name="Grimwood J."/>
            <person name="Jabbari K."/>
            <person name="Kuo A."/>
            <person name="Maheswari U."/>
            <person name="Martens C."/>
            <person name="Maumus F."/>
            <person name="Otillar R.P."/>
            <person name="Rayko E."/>
            <person name="Salamov A."/>
            <person name="Vandepoele K."/>
            <person name="Beszteri B."/>
            <person name="Gruber A."/>
            <person name="Heijde M."/>
            <person name="Katinka M."/>
            <person name="Mock T."/>
            <person name="Valentin K."/>
            <person name="Verret F."/>
            <person name="Berges J.A."/>
            <person name="Brownlee C."/>
            <person name="Cadoret J.P."/>
            <person name="Chiovitti A."/>
            <person name="Choi C.J."/>
            <person name="Coesel S."/>
            <person name="De Martino A."/>
            <person name="Detter J.C."/>
            <person name="Durkin C."/>
            <person name="Falciatore A."/>
            <person name="Fournet J."/>
            <person name="Haruta M."/>
            <person name="Huysman M.J."/>
            <person name="Jenkins B.D."/>
            <person name="Jiroutova K."/>
            <person name="Jorgensen R.E."/>
            <person name="Joubert Y."/>
            <person name="Kaplan A."/>
            <person name="Kroger N."/>
            <person name="Kroth P.G."/>
            <person name="La Roche J."/>
            <person name="Lindquist E."/>
            <person name="Lommer M."/>
            <person name="Martin-Jezequel V."/>
            <person name="Lopez P.J."/>
            <person name="Lucas S."/>
            <person name="Mangogna M."/>
            <person name="McGinnis K."/>
            <person name="Medlin L.K."/>
            <person name="Montsant A."/>
            <person name="Oudot-Le Secq M.P."/>
            <person name="Napoli C."/>
            <person name="Obornik M."/>
            <person name="Parker M.S."/>
            <person name="Petit J.L."/>
            <person name="Porcel B.M."/>
            <person name="Poulsen N."/>
            <person name="Robison M."/>
            <person name="Rychlewski L."/>
            <person name="Rynearson T.A."/>
            <person name="Schmutz J."/>
            <person name="Shapiro H."/>
            <person name="Siaut M."/>
            <person name="Stanley M."/>
            <person name="Sussman M.R."/>
            <person name="Taylor A.R."/>
            <person name="Vardi A."/>
            <person name="von Dassow P."/>
            <person name="Vyverman W."/>
            <person name="Willis A."/>
            <person name="Wyrwicz L.S."/>
            <person name="Rokhsar D.S."/>
            <person name="Weissenbach J."/>
            <person name="Armbrust E.V."/>
            <person name="Green B.R."/>
            <person name="Van de Peer Y."/>
            <person name="Grigoriev I.V."/>
        </authorList>
    </citation>
    <scope>NUCLEOTIDE SEQUENCE [LARGE SCALE GENOMIC DNA]</scope>
    <source>
        <strain evidence="5 6">CCAP 1055/1</strain>
    </source>
</reference>
<dbReference type="HOGENOM" id="CLU_580722_0_0_1"/>
<accession>B7G4X9</accession>
<gene>
    <name evidence="5" type="ORF">PHATRDRAFT_47797</name>
</gene>